<feature type="transmembrane region" description="Helical" evidence="1">
    <location>
        <begin position="422"/>
        <end position="445"/>
    </location>
</feature>
<accession>A0ABS2EAA8</accession>
<evidence type="ECO:0008006" key="4">
    <source>
        <dbReference type="Google" id="ProtNLM"/>
    </source>
</evidence>
<keyword evidence="3" id="KW-1185">Reference proteome</keyword>
<sequence>MTENILEGQKCLCKQDHKAILFFAENQVDRTSRYAIIILLVSTLIVFVNPSLQVITGPVLAACFIYLYFKGYQSFVTSVIIVANDSLGCIFMGHISFPYLLLGLILFSLLKEQFKIKIRRSQLIGGFIMLLTLVQLFSFHIISVKGILYTVTFIIASRYNLKKDEDVELFFKGVAITVCLISLHTCITGGVEFYELNEYSTEFLRKGILGVGIGDSNYSTLLLNIGIACTLFDRNFKWYMKVGITLLNLFAMTVTLSTSGIIGFLLTLMGFVIVKRSSIPSKVWKSILLLLGMVLLFDLYINLPSTMQNETINAYIDRMQDKLFLVQSGDISSFTTNRSSIADQKMDYFMNGQGVLKQLFGFNSLFADGSNAVPHNTYIDLLLQIGLVGMILTLGHIVTSGIRAWKDKNRNRRDLLLKLLMLYYFFNLSLYYGSLFSLAYLVLIIL</sequence>
<feature type="transmembrane region" description="Helical" evidence="1">
    <location>
        <begin position="286"/>
        <end position="303"/>
    </location>
</feature>
<dbReference type="EMBL" id="JACLYY010000010">
    <property type="protein sequence ID" value="MBM6738555.1"/>
    <property type="molecule type" value="Genomic_DNA"/>
</dbReference>
<feature type="transmembrane region" description="Helical" evidence="1">
    <location>
        <begin position="381"/>
        <end position="402"/>
    </location>
</feature>
<feature type="transmembrane region" description="Helical" evidence="1">
    <location>
        <begin position="249"/>
        <end position="274"/>
    </location>
</feature>
<keyword evidence="1" id="KW-1133">Transmembrane helix</keyword>
<evidence type="ECO:0000256" key="1">
    <source>
        <dbReference type="SAM" id="Phobius"/>
    </source>
</evidence>
<name>A0ABS2EAA8_9FIRM</name>
<reference evidence="2 3" key="1">
    <citation type="journal article" date="2021" name="Sci. Rep.">
        <title>The distribution of antibiotic resistance genes in chicken gut microbiota commensals.</title>
        <authorList>
            <person name="Juricova H."/>
            <person name="Matiasovicova J."/>
            <person name="Kubasova T."/>
            <person name="Cejkova D."/>
            <person name="Rychlik I."/>
        </authorList>
    </citation>
    <scope>NUCLEOTIDE SEQUENCE [LARGE SCALE GENOMIC DNA]</scope>
    <source>
        <strain evidence="2 3">An773</strain>
    </source>
</reference>
<evidence type="ECO:0000313" key="3">
    <source>
        <dbReference type="Proteomes" id="UP000716906"/>
    </source>
</evidence>
<dbReference type="RefSeq" id="WP_205156123.1">
    <property type="nucleotide sequence ID" value="NZ_JACLYY010000010.1"/>
</dbReference>
<feature type="transmembrane region" description="Helical" evidence="1">
    <location>
        <begin position="89"/>
        <end position="110"/>
    </location>
</feature>
<organism evidence="2 3">
    <name type="scientific">Faecalicatena fissicatena</name>
    <dbReference type="NCBI Taxonomy" id="290055"/>
    <lineage>
        <taxon>Bacteria</taxon>
        <taxon>Bacillati</taxon>
        <taxon>Bacillota</taxon>
        <taxon>Clostridia</taxon>
        <taxon>Lachnospirales</taxon>
        <taxon>Lachnospiraceae</taxon>
        <taxon>Faecalicatena</taxon>
    </lineage>
</organism>
<feature type="transmembrane region" description="Helical" evidence="1">
    <location>
        <begin position="122"/>
        <end position="140"/>
    </location>
</feature>
<keyword evidence="1" id="KW-0812">Transmembrane</keyword>
<keyword evidence="1" id="KW-0472">Membrane</keyword>
<proteinExistence type="predicted"/>
<dbReference type="Proteomes" id="UP000716906">
    <property type="component" value="Unassembled WGS sequence"/>
</dbReference>
<protein>
    <recommendedName>
        <fullName evidence="4">O-antigen ligase</fullName>
    </recommendedName>
</protein>
<comment type="caution">
    <text evidence="2">The sequence shown here is derived from an EMBL/GenBank/DDBJ whole genome shotgun (WGS) entry which is preliminary data.</text>
</comment>
<feature type="transmembrane region" description="Helical" evidence="1">
    <location>
        <begin position="173"/>
        <end position="194"/>
    </location>
</feature>
<evidence type="ECO:0000313" key="2">
    <source>
        <dbReference type="EMBL" id="MBM6738555.1"/>
    </source>
</evidence>
<feature type="transmembrane region" description="Helical" evidence="1">
    <location>
        <begin position="36"/>
        <end position="69"/>
    </location>
</feature>
<gene>
    <name evidence="2" type="ORF">H7U36_10665</name>
</gene>